<reference evidence="5" key="1">
    <citation type="journal article" date="2019" name="Int. J. Syst. Evol. Microbiol.">
        <title>The Global Catalogue of Microorganisms (GCM) 10K type strain sequencing project: providing services to taxonomists for standard genome sequencing and annotation.</title>
        <authorList>
            <consortium name="The Broad Institute Genomics Platform"/>
            <consortium name="The Broad Institute Genome Sequencing Center for Infectious Disease"/>
            <person name="Wu L."/>
            <person name="Ma J."/>
        </authorList>
    </citation>
    <scope>NUCLEOTIDE SEQUENCE [LARGE SCALE GENOMIC DNA]</scope>
    <source>
        <strain evidence="5">JCM 17666</strain>
    </source>
</reference>
<dbReference type="InterPro" id="IPR036148">
    <property type="entry name" value="MmgE/PrpD_sf"/>
</dbReference>
<sequence length="458" mass="49693">MKPSTTTSAFVERLRAIDYRTLPAPAVDMARQVFLDGLGVIVAGAAEPLGVGRISIDYVRAMGGAEQATVVTGGFKTSMQNAAYANGTMAHALDWDNTWYPLNHPTSPTLPAILAIAEHRRLPGERIIEAIAAAFEVQARLRLAATGLKTGQGFHKPGTTGTFGAVAGSARLLGLDHEQTLMALGLAGSRAGSIALNTGTMTKSSHSGHAARMGVECAVLAQMGWTATADVFGPKGFFDTFLNGDGRPELLTEGFAAPLRMVEPGVGFKKYPSNYFTHRPIDAALALREEHRIRPEQIARVEVVFPPFDYVNRPHPRSGLDGKFSIQYTTLVALLDGDITVDSFTNERRFAPDVEALLPAVTLTVDPSIPTDFDQTWATVNVWLKDGRALGLRMATLSGWIGHPLTREQRLKKFFSCTRHAIDERDARRVLEQAERLETLPDITEIMTIARGPATPRP</sequence>
<proteinExistence type="inferred from homology"/>
<dbReference type="RefSeq" id="WP_345249289.1">
    <property type="nucleotide sequence ID" value="NZ_BAABFO010000009.1"/>
</dbReference>
<dbReference type="InterPro" id="IPR042188">
    <property type="entry name" value="MmgE/PrpD_sf_2"/>
</dbReference>
<evidence type="ECO:0000259" key="3">
    <source>
        <dbReference type="Pfam" id="PF19305"/>
    </source>
</evidence>
<dbReference type="InterPro" id="IPR005656">
    <property type="entry name" value="MmgE_PrpD"/>
</dbReference>
<dbReference type="InterPro" id="IPR042183">
    <property type="entry name" value="MmgE/PrpD_sf_1"/>
</dbReference>
<evidence type="ECO:0000259" key="2">
    <source>
        <dbReference type="Pfam" id="PF03972"/>
    </source>
</evidence>
<accession>A0ABP8GZI8</accession>
<feature type="domain" description="MmgE/PrpD N-terminal" evidence="2">
    <location>
        <begin position="15"/>
        <end position="245"/>
    </location>
</feature>
<protein>
    <submittedName>
        <fullName evidence="4">MmgE/PrpD family protein</fullName>
    </submittedName>
</protein>
<comment type="similarity">
    <text evidence="1">Belongs to the PrpD family.</text>
</comment>
<gene>
    <name evidence="4" type="ORF">GCM10023144_22020</name>
</gene>
<dbReference type="InterPro" id="IPR045336">
    <property type="entry name" value="MmgE_PrpD_N"/>
</dbReference>
<dbReference type="SUPFAM" id="SSF103378">
    <property type="entry name" value="2-methylcitrate dehydratase PrpD"/>
    <property type="match status" value="1"/>
</dbReference>
<dbReference type="Gene3D" id="3.30.1330.120">
    <property type="entry name" value="2-methylcitrate dehydratase PrpD"/>
    <property type="match status" value="1"/>
</dbReference>
<dbReference type="EMBL" id="BAABFO010000009">
    <property type="protein sequence ID" value="GAA4332270.1"/>
    <property type="molecule type" value="Genomic_DNA"/>
</dbReference>
<feature type="domain" description="MmgE/PrpD C-terminal" evidence="3">
    <location>
        <begin position="271"/>
        <end position="438"/>
    </location>
</feature>
<dbReference type="InterPro" id="IPR045337">
    <property type="entry name" value="MmgE_PrpD_C"/>
</dbReference>
<dbReference type="Pfam" id="PF19305">
    <property type="entry name" value="MmgE_PrpD_C"/>
    <property type="match status" value="1"/>
</dbReference>
<dbReference type="PANTHER" id="PTHR16943">
    <property type="entry name" value="2-METHYLCITRATE DEHYDRATASE-RELATED"/>
    <property type="match status" value="1"/>
</dbReference>
<dbReference type="Gene3D" id="1.10.4100.10">
    <property type="entry name" value="2-methylcitrate dehydratase PrpD"/>
    <property type="match status" value="1"/>
</dbReference>
<comment type="caution">
    <text evidence="4">The sequence shown here is derived from an EMBL/GenBank/DDBJ whole genome shotgun (WGS) entry which is preliminary data.</text>
</comment>
<dbReference type="Proteomes" id="UP001501671">
    <property type="component" value="Unassembled WGS sequence"/>
</dbReference>
<dbReference type="PANTHER" id="PTHR16943:SF8">
    <property type="entry name" value="2-METHYLCITRATE DEHYDRATASE"/>
    <property type="match status" value="1"/>
</dbReference>
<evidence type="ECO:0000313" key="4">
    <source>
        <dbReference type="EMBL" id="GAA4332270.1"/>
    </source>
</evidence>
<keyword evidence="5" id="KW-1185">Reference proteome</keyword>
<dbReference type="Pfam" id="PF03972">
    <property type="entry name" value="MmgE_PrpD_N"/>
    <property type="match status" value="1"/>
</dbReference>
<name>A0ABP8GZI8_9BURK</name>
<organism evidence="4 5">
    <name type="scientific">Pigmentiphaga soli</name>
    <dbReference type="NCBI Taxonomy" id="1007095"/>
    <lineage>
        <taxon>Bacteria</taxon>
        <taxon>Pseudomonadati</taxon>
        <taxon>Pseudomonadota</taxon>
        <taxon>Betaproteobacteria</taxon>
        <taxon>Burkholderiales</taxon>
        <taxon>Alcaligenaceae</taxon>
        <taxon>Pigmentiphaga</taxon>
    </lineage>
</organism>
<evidence type="ECO:0000256" key="1">
    <source>
        <dbReference type="ARBA" id="ARBA00006174"/>
    </source>
</evidence>
<evidence type="ECO:0000313" key="5">
    <source>
        <dbReference type="Proteomes" id="UP001501671"/>
    </source>
</evidence>